<evidence type="ECO:0000313" key="1">
    <source>
        <dbReference type="EMBL" id="KAI3677698.1"/>
    </source>
</evidence>
<reference evidence="1 2" key="2">
    <citation type="journal article" date="2022" name="Mol. Ecol. Resour.">
        <title>The genomes of chicory, endive, great burdock and yacon provide insights into Asteraceae paleo-polyploidization history and plant inulin production.</title>
        <authorList>
            <person name="Fan W."/>
            <person name="Wang S."/>
            <person name="Wang H."/>
            <person name="Wang A."/>
            <person name="Jiang F."/>
            <person name="Liu H."/>
            <person name="Zhao H."/>
            <person name="Xu D."/>
            <person name="Zhang Y."/>
        </authorList>
    </citation>
    <scope>NUCLEOTIDE SEQUENCE [LARGE SCALE GENOMIC DNA]</scope>
    <source>
        <strain evidence="2">cv. Niubang</strain>
    </source>
</reference>
<reference evidence="2" key="1">
    <citation type="journal article" date="2022" name="Mol. Ecol. Resour.">
        <title>The genomes of chicory, endive, great burdock and yacon provide insights into Asteraceae palaeo-polyploidization history and plant inulin production.</title>
        <authorList>
            <person name="Fan W."/>
            <person name="Wang S."/>
            <person name="Wang H."/>
            <person name="Wang A."/>
            <person name="Jiang F."/>
            <person name="Liu H."/>
            <person name="Zhao H."/>
            <person name="Xu D."/>
            <person name="Zhang Y."/>
        </authorList>
    </citation>
    <scope>NUCLEOTIDE SEQUENCE [LARGE SCALE GENOMIC DNA]</scope>
    <source>
        <strain evidence="2">cv. Niubang</strain>
    </source>
</reference>
<name>A0ACB8Y376_ARCLA</name>
<gene>
    <name evidence="1" type="ORF">L6452_36964</name>
</gene>
<dbReference type="EMBL" id="CM042060">
    <property type="protein sequence ID" value="KAI3677698.1"/>
    <property type="molecule type" value="Genomic_DNA"/>
</dbReference>
<organism evidence="1 2">
    <name type="scientific">Arctium lappa</name>
    <name type="common">Greater burdock</name>
    <name type="synonym">Lappa major</name>
    <dbReference type="NCBI Taxonomy" id="4217"/>
    <lineage>
        <taxon>Eukaryota</taxon>
        <taxon>Viridiplantae</taxon>
        <taxon>Streptophyta</taxon>
        <taxon>Embryophyta</taxon>
        <taxon>Tracheophyta</taxon>
        <taxon>Spermatophyta</taxon>
        <taxon>Magnoliopsida</taxon>
        <taxon>eudicotyledons</taxon>
        <taxon>Gunneridae</taxon>
        <taxon>Pentapetalae</taxon>
        <taxon>asterids</taxon>
        <taxon>campanulids</taxon>
        <taxon>Asterales</taxon>
        <taxon>Asteraceae</taxon>
        <taxon>Carduoideae</taxon>
        <taxon>Cardueae</taxon>
        <taxon>Arctiinae</taxon>
        <taxon>Arctium</taxon>
    </lineage>
</organism>
<sequence>MPPLRLSPSYPLSATLDLLSVPTRCSIAAPNDPVDALASLTNKLQVTQQYPKDSVVEVIDDSLAQQVEILGLEDFSETYSSKEGNFPEIDPVATPQEKKGDLNLSSLKSLNHKTCLIGNFGGDGTKETLVNHLPFSSFTKDDGTSNDKRQPYVPDTPFTLPKGDTHFPCTITPCKESSDNTPSYQNVFDLSKGDPLSLNPNINCEDPKSTTPIDTISPVPEVGPASHACLEK</sequence>
<dbReference type="Proteomes" id="UP001055879">
    <property type="component" value="Linkage Group LG14"/>
</dbReference>
<evidence type="ECO:0000313" key="2">
    <source>
        <dbReference type="Proteomes" id="UP001055879"/>
    </source>
</evidence>
<protein>
    <submittedName>
        <fullName evidence="1">Uncharacterized protein</fullName>
    </submittedName>
</protein>
<comment type="caution">
    <text evidence="1">The sequence shown here is derived from an EMBL/GenBank/DDBJ whole genome shotgun (WGS) entry which is preliminary data.</text>
</comment>
<keyword evidence="2" id="KW-1185">Reference proteome</keyword>
<accession>A0ACB8Y376</accession>
<proteinExistence type="predicted"/>